<dbReference type="InterPro" id="IPR036388">
    <property type="entry name" value="WH-like_DNA-bd_sf"/>
</dbReference>
<dbReference type="InterPro" id="IPR036390">
    <property type="entry name" value="WH_DNA-bd_sf"/>
</dbReference>
<comment type="caution">
    <text evidence="5">The sequence shown here is derived from an EMBL/GenBank/DDBJ whole genome shotgun (WGS) entry which is preliminary data.</text>
</comment>
<dbReference type="InterPro" id="IPR001845">
    <property type="entry name" value="HTH_ArsR_DNA-bd_dom"/>
</dbReference>
<dbReference type="GO" id="GO:0003700">
    <property type="term" value="F:DNA-binding transcription factor activity"/>
    <property type="evidence" value="ECO:0007669"/>
    <property type="project" value="InterPro"/>
</dbReference>
<dbReference type="Gene3D" id="1.10.10.10">
    <property type="entry name" value="Winged helix-like DNA-binding domain superfamily/Winged helix DNA-binding domain"/>
    <property type="match status" value="1"/>
</dbReference>
<keyword evidence="3" id="KW-0804">Transcription</keyword>
<gene>
    <name evidence="5" type="primary">hlyU_1</name>
    <name evidence="5" type="ORF">SDC9_07725</name>
</gene>
<dbReference type="InterPro" id="IPR051081">
    <property type="entry name" value="HTH_MetalResp_TranReg"/>
</dbReference>
<dbReference type="PRINTS" id="PR00778">
    <property type="entry name" value="HTHARSR"/>
</dbReference>
<sequence length="83" mass="9561">MIDQKTCKAIGNKERLGLILCLEKEKTVNDLLELCQLSQSALSQHLKILRDNKIVSTRREGKQIFYKTKDKKFITIGKLLSKN</sequence>
<dbReference type="CDD" id="cd00090">
    <property type="entry name" value="HTH_ARSR"/>
    <property type="match status" value="1"/>
</dbReference>
<dbReference type="PANTHER" id="PTHR33154:SF33">
    <property type="entry name" value="TRANSCRIPTIONAL REPRESSOR SDPR"/>
    <property type="match status" value="1"/>
</dbReference>
<evidence type="ECO:0000259" key="4">
    <source>
        <dbReference type="PROSITE" id="PS50987"/>
    </source>
</evidence>
<accession>A0A644T5N6</accession>
<name>A0A644T5N6_9ZZZZ</name>
<dbReference type="InterPro" id="IPR011991">
    <property type="entry name" value="ArsR-like_HTH"/>
</dbReference>
<evidence type="ECO:0000256" key="3">
    <source>
        <dbReference type="ARBA" id="ARBA00023163"/>
    </source>
</evidence>
<dbReference type="EMBL" id="VSSQ01000017">
    <property type="protein sequence ID" value="MPL62124.1"/>
    <property type="molecule type" value="Genomic_DNA"/>
</dbReference>
<evidence type="ECO:0000256" key="2">
    <source>
        <dbReference type="ARBA" id="ARBA00023125"/>
    </source>
</evidence>
<dbReference type="SMART" id="SM00418">
    <property type="entry name" value="HTH_ARSR"/>
    <property type="match status" value="1"/>
</dbReference>
<feature type="domain" description="HTH arsR-type" evidence="4">
    <location>
        <begin position="1"/>
        <end position="83"/>
    </location>
</feature>
<dbReference type="GO" id="GO:0003677">
    <property type="term" value="F:DNA binding"/>
    <property type="evidence" value="ECO:0007669"/>
    <property type="project" value="UniProtKB-KW"/>
</dbReference>
<evidence type="ECO:0000313" key="5">
    <source>
        <dbReference type="EMBL" id="MPL62124.1"/>
    </source>
</evidence>
<dbReference type="PANTHER" id="PTHR33154">
    <property type="entry name" value="TRANSCRIPTIONAL REGULATOR, ARSR FAMILY"/>
    <property type="match status" value="1"/>
</dbReference>
<proteinExistence type="predicted"/>
<keyword evidence="1" id="KW-0805">Transcription regulation</keyword>
<keyword evidence="2" id="KW-0238">DNA-binding</keyword>
<dbReference type="SUPFAM" id="SSF46785">
    <property type="entry name" value="Winged helix' DNA-binding domain"/>
    <property type="match status" value="1"/>
</dbReference>
<dbReference type="PROSITE" id="PS50987">
    <property type="entry name" value="HTH_ARSR_2"/>
    <property type="match status" value="1"/>
</dbReference>
<dbReference type="NCBIfam" id="NF033788">
    <property type="entry name" value="HTH_metalloreg"/>
    <property type="match status" value="1"/>
</dbReference>
<protein>
    <submittedName>
        <fullName evidence="5">Transcriptional activator HlyU</fullName>
    </submittedName>
</protein>
<evidence type="ECO:0000256" key="1">
    <source>
        <dbReference type="ARBA" id="ARBA00023015"/>
    </source>
</evidence>
<reference evidence="5" key="1">
    <citation type="submission" date="2019-08" db="EMBL/GenBank/DDBJ databases">
        <authorList>
            <person name="Kucharzyk K."/>
            <person name="Murdoch R.W."/>
            <person name="Higgins S."/>
            <person name="Loffler F."/>
        </authorList>
    </citation>
    <scope>NUCLEOTIDE SEQUENCE</scope>
</reference>
<dbReference type="AlphaFoldDB" id="A0A644T5N6"/>
<organism evidence="5">
    <name type="scientific">bioreactor metagenome</name>
    <dbReference type="NCBI Taxonomy" id="1076179"/>
    <lineage>
        <taxon>unclassified sequences</taxon>
        <taxon>metagenomes</taxon>
        <taxon>ecological metagenomes</taxon>
    </lineage>
</organism>
<dbReference type="Pfam" id="PF01022">
    <property type="entry name" value="HTH_5"/>
    <property type="match status" value="1"/>
</dbReference>